<keyword evidence="2" id="KW-0812">Transmembrane</keyword>
<name>A0AAJ5YW77_9BASI</name>
<organism evidence="3 4">
    <name type="scientific">Malassezia yamatoensis</name>
    <dbReference type="NCBI Taxonomy" id="253288"/>
    <lineage>
        <taxon>Eukaryota</taxon>
        <taxon>Fungi</taxon>
        <taxon>Dikarya</taxon>
        <taxon>Basidiomycota</taxon>
        <taxon>Ustilaginomycotina</taxon>
        <taxon>Malasseziomycetes</taxon>
        <taxon>Malasseziales</taxon>
        <taxon>Malasseziaceae</taxon>
        <taxon>Malassezia</taxon>
    </lineage>
</organism>
<reference evidence="3 4" key="1">
    <citation type="submission" date="2023-03" db="EMBL/GenBank/DDBJ databases">
        <title>Mating type loci evolution in Malassezia.</title>
        <authorList>
            <person name="Coelho M.A."/>
        </authorList>
    </citation>
    <scope>NUCLEOTIDE SEQUENCE [LARGE SCALE GENOMIC DNA]</scope>
    <source>
        <strain evidence="3 4">CBS 9725</strain>
    </source>
</reference>
<keyword evidence="2" id="KW-1133">Transmembrane helix</keyword>
<feature type="transmembrane region" description="Helical" evidence="2">
    <location>
        <begin position="28"/>
        <end position="47"/>
    </location>
</feature>
<dbReference type="EMBL" id="CP119947">
    <property type="protein sequence ID" value="WFD00419.1"/>
    <property type="molecule type" value="Genomic_DNA"/>
</dbReference>
<dbReference type="Proteomes" id="UP001219567">
    <property type="component" value="Chromosome 5"/>
</dbReference>
<feature type="region of interest" description="Disordered" evidence="1">
    <location>
        <begin position="324"/>
        <end position="364"/>
    </location>
</feature>
<accession>A0AAJ5YW77</accession>
<evidence type="ECO:0000313" key="3">
    <source>
        <dbReference type="EMBL" id="WFD00419.1"/>
    </source>
</evidence>
<keyword evidence="2" id="KW-0472">Membrane</keyword>
<feature type="transmembrane region" description="Helical" evidence="2">
    <location>
        <begin position="122"/>
        <end position="143"/>
    </location>
</feature>
<feature type="transmembrane region" description="Helical" evidence="2">
    <location>
        <begin position="54"/>
        <end position="73"/>
    </location>
</feature>
<feature type="transmembrane region" description="Helical" evidence="2">
    <location>
        <begin position="209"/>
        <end position="235"/>
    </location>
</feature>
<sequence length="364" mass="41614">MSTDHSPFRGGTCWNDTFTAYHDPNTEILMTCIVGIFALVFFYYFLTRRPKTEYFLLIVFCALEIGSFVMRIYGVISDAIIGLIVYTAGVAISLCVMYSLYARWTKIADHYHGRRIFNLVMYHPAFPTLFIIMIICTIIAGIWVPTIMWVVFLALTLALWVTCLVALIRHRRHRPQQREKTIVMSQMDSHFKNTTPIVTSHKTLDNMMVMLVVLSTIMLVKTIYLTIAFVLVLLWFVTPFFYIFCLLEDLAFIIILISPEAVQLFEPTRHVPEMRSEVGQDKNTQSSLSQRYGGEQGAFAHTHNGENQNLQQSNDHHIISMSQPNQMQSNPQYSSTSNTAGSHLPQQQVSSTQAQIEQSQPTAY</sequence>
<proteinExistence type="predicted"/>
<evidence type="ECO:0000256" key="2">
    <source>
        <dbReference type="SAM" id="Phobius"/>
    </source>
</evidence>
<feature type="transmembrane region" description="Helical" evidence="2">
    <location>
        <begin position="149"/>
        <end position="168"/>
    </location>
</feature>
<evidence type="ECO:0000256" key="1">
    <source>
        <dbReference type="SAM" id="MobiDB-lite"/>
    </source>
</evidence>
<gene>
    <name evidence="3" type="ORF">MYAM1_003168</name>
</gene>
<feature type="transmembrane region" description="Helical" evidence="2">
    <location>
        <begin position="241"/>
        <end position="265"/>
    </location>
</feature>
<dbReference type="AlphaFoldDB" id="A0AAJ5YW77"/>
<feature type="transmembrane region" description="Helical" evidence="2">
    <location>
        <begin position="79"/>
        <end position="101"/>
    </location>
</feature>
<keyword evidence="4" id="KW-1185">Reference proteome</keyword>
<evidence type="ECO:0000313" key="4">
    <source>
        <dbReference type="Proteomes" id="UP001219567"/>
    </source>
</evidence>
<protein>
    <submittedName>
        <fullName evidence="3">Uncharacterized protein</fullName>
    </submittedName>
</protein>